<evidence type="ECO:0000313" key="2">
    <source>
        <dbReference type="Proteomes" id="UP000078397"/>
    </source>
</evidence>
<proteinExistence type="predicted"/>
<dbReference type="GeneID" id="28848752"/>
<dbReference type="Pfam" id="PF03243">
    <property type="entry name" value="MerB"/>
    <property type="match status" value="1"/>
</dbReference>
<accession>A0A179FFK1</accession>
<dbReference type="Proteomes" id="UP000078397">
    <property type="component" value="Unassembled WGS sequence"/>
</dbReference>
<dbReference type="KEGG" id="pchm:VFPPC_05589"/>
<reference evidence="1 2" key="1">
    <citation type="journal article" date="2016" name="PLoS Pathog.">
        <title>Biosynthesis of antibiotic leucinostatins in bio-control fungus Purpureocillium lilacinum and their inhibition on phytophthora revealed by genome mining.</title>
        <authorList>
            <person name="Wang G."/>
            <person name="Liu Z."/>
            <person name="Lin R."/>
            <person name="Li E."/>
            <person name="Mao Z."/>
            <person name="Ling J."/>
            <person name="Yang Y."/>
            <person name="Yin W.B."/>
            <person name="Xie B."/>
        </authorList>
    </citation>
    <scope>NUCLEOTIDE SEQUENCE [LARGE SCALE GENOMIC DNA]</scope>
    <source>
        <strain evidence="1">170</strain>
    </source>
</reference>
<dbReference type="InterPro" id="IPR004927">
    <property type="entry name" value="MerB"/>
</dbReference>
<protein>
    <submittedName>
        <fullName evidence="1">Alkylmercury lyase domain-containing protein</fullName>
    </submittedName>
</protein>
<dbReference type="Gene3D" id="3.30.450.410">
    <property type="match status" value="1"/>
</dbReference>
<name>A0A179FFK1_METCM</name>
<organism evidence="1 2">
    <name type="scientific">Pochonia chlamydosporia 170</name>
    <dbReference type="NCBI Taxonomy" id="1380566"/>
    <lineage>
        <taxon>Eukaryota</taxon>
        <taxon>Fungi</taxon>
        <taxon>Dikarya</taxon>
        <taxon>Ascomycota</taxon>
        <taxon>Pezizomycotina</taxon>
        <taxon>Sordariomycetes</taxon>
        <taxon>Hypocreomycetidae</taxon>
        <taxon>Hypocreales</taxon>
        <taxon>Clavicipitaceae</taxon>
        <taxon>Pochonia</taxon>
    </lineage>
</organism>
<keyword evidence="1" id="KW-0456">Lyase</keyword>
<dbReference type="EMBL" id="LSBJ02000005">
    <property type="protein sequence ID" value="OAQ64302.1"/>
    <property type="molecule type" value="Genomic_DNA"/>
</dbReference>
<keyword evidence="2" id="KW-1185">Reference proteome</keyword>
<gene>
    <name evidence="1" type="ORF">VFPPC_05589</name>
</gene>
<dbReference type="RefSeq" id="XP_018141616.1">
    <property type="nucleotide sequence ID" value="XM_018284758.1"/>
</dbReference>
<dbReference type="SUPFAM" id="SSF160387">
    <property type="entry name" value="NosL/MerB-like"/>
    <property type="match status" value="1"/>
</dbReference>
<sequence length="228" mass="26131">MDSTTRKLRYEVINFFLRECRPPTVQDLVNKGLGGERDVTAELEKLRDLHHLNLYDPGTPSTTPIAMAHPFSHLPTPNIVTSRGKSWWCNCAWCAFGLVSMLSPQDAAVRILTASGNAITIPVSNDQIRDERALQNYYAVFSASPSKWWKDVRFACSGIQVCTSREEAEQWHEKHGFPPGDIITLEQLWKLSKAWYHDKASYEYERMTEGQKEELFRDIGLTSKYWSS</sequence>
<comment type="caution">
    <text evidence="1">The sequence shown here is derived from an EMBL/GenBank/DDBJ whole genome shotgun (WGS) entry which is preliminary data.</text>
</comment>
<dbReference type="GO" id="GO:0018836">
    <property type="term" value="F:alkylmercury lyase activity"/>
    <property type="evidence" value="ECO:0007669"/>
    <property type="project" value="InterPro"/>
</dbReference>
<dbReference type="InterPro" id="IPR053717">
    <property type="entry name" value="MerB_lyase_sf"/>
</dbReference>
<dbReference type="OrthoDB" id="4810243at2759"/>
<evidence type="ECO:0000313" key="1">
    <source>
        <dbReference type="EMBL" id="OAQ64302.1"/>
    </source>
</evidence>
<dbReference type="AlphaFoldDB" id="A0A179FFK1"/>